<sequence length="77" mass="8553">MQAIELETTIGEDGTLHLPERYRFSFGAKARVIVLLDDAADTQLATKGQADKLMEFAGKVDWPIADPVAFQRECRDA</sequence>
<organism evidence="1 2">
    <name type="scientific">Methylomagnum ishizawai</name>
    <dbReference type="NCBI Taxonomy" id="1760988"/>
    <lineage>
        <taxon>Bacteria</taxon>
        <taxon>Pseudomonadati</taxon>
        <taxon>Pseudomonadota</taxon>
        <taxon>Gammaproteobacteria</taxon>
        <taxon>Methylococcales</taxon>
        <taxon>Methylococcaceae</taxon>
        <taxon>Methylomagnum</taxon>
    </lineage>
</organism>
<gene>
    <name evidence="1" type="ORF">SAMN02949497_2638</name>
</gene>
<dbReference type="Proteomes" id="UP000192923">
    <property type="component" value="Unassembled WGS sequence"/>
</dbReference>
<reference evidence="1 2" key="1">
    <citation type="submission" date="2016-12" db="EMBL/GenBank/DDBJ databases">
        <authorList>
            <person name="Song W.-J."/>
            <person name="Kurnit D.M."/>
        </authorList>
    </citation>
    <scope>NUCLEOTIDE SEQUENCE [LARGE SCALE GENOMIC DNA]</scope>
    <source>
        <strain evidence="1 2">175</strain>
    </source>
</reference>
<name>A0A1Y6CX79_9GAMM</name>
<evidence type="ECO:0000313" key="2">
    <source>
        <dbReference type="Proteomes" id="UP000192923"/>
    </source>
</evidence>
<dbReference type="EMBL" id="FXAM01000001">
    <property type="protein sequence ID" value="SMF95279.1"/>
    <property type="molecule type" value="Genomic_DNA"/>
</dbReference>
<protein>
    <recommendedName>
        <fullName evidence="3">SpoVT-AbrB domain-containing protein</fullName>
    </recommendedName>
</protein>
<dbReference type="OrthoDB" id="5772208at2"/>
<dbReference type="STRING" id="1760988.SAMN02949497_2638"/>
<keyword evidence="2" id="KW-1185">Reference proteome</keyword>
<accession>A0A1Y6CX79</accession>
<evidence type="ECO:0000313" key="1">
    <source>
        <dbReference type="EMBL" id="SMF95279.1"/>
    </source>
</evidence>
<dbReference type="AlphaFoldDB" id="A0A1Y6CX79"/>
<evidence type="ECO:0008006" key="3">
    <source>
        <dbReference type="Google" id="ProtNLM"/>
    </source>
</evidence>
<dbReference type="RefSeq" id="WP_085213367.1">
    <property type="nucleotide sequence ID" value="NZ_FXAM01000001.1"/>
</dbReference>
<proteinExistence type="predicted"/>